<feature type="domain" description="G-patch" evidence="10">
    <location>
        <begin position="662"/>
        <end position="707"/>
    </location>
</feature>
<dbReference type="GO" id="GO:0003676">
    <property type="term" value="F:nucleic acid binding"/>
    <property type="evidence" value="ECO:0007669"/>
    <property type="project" value="UniProtKB-UniRule"/>
</dbReference>
<dbReference type="InterPro" id="IPR001374">
    <property type="entry name" value="R3H_dom"/>
</dbReference>
<evidence type="ECO:0000259" key="11">
    <source>
        <dbReference type="PROSITE" id="PS51061"/>
    </source>
</evidence>
<evidence type="ECO:0000256" key="1">
    <source>
        <dbReference type="ARBA" id="ARBA00004123"/>
    </source>
</evidence>
<evidence type="ECO:0000313" key="13">
    <source>
        <dbReference type="Proteomes" id="UP001302321"/>
    </source>
</evidence>
<dbReference type="GO" id="GO:0005634">
    <property type="term" value="C:nucleus"/>
    <property type="evidence" value="ECO:0007669"/>
    <property type="project" value="UniProtKB-SubCell"/>
</dbReference>
<comment type="subcellular location">
    <subcellularLocation>
        <location evidence="2">Cytoplasm</location>
    </subcellularLocation>
    <subcellularLocation>
        <location evidence="1">Nucleus</location>
    </subcellularLocation>
</comment>
<keyword evidence="8" id="KW-0539">Nucleus</keyword>
<evidence type="ECO:0000256" key="5">
    <source>
        <dbReference type="ARBA" id="ARBA00022490"/>
    </source>
</evidence>
<evidence type="ECO:0000256" key="7">
    <source>
        <dbReference type="ARBA" id="ARBA00023187"/>
    </source>
</evidence>
<evidence type="ECO:0000256" key="6">
    <source>
        <dbReference type="ARBA" id="ARBA00022664"/>
    </source>
</evidence>
<feature type="region of interest" description="Disordered" evidence="9">
    <location>
        <begin position="330"/>
        <end position="385"/>
    </location>
</feature>
<keyword evidence="7" id="KW-0508">mRNA splicing</keyword>
<evidence type="ECO:0000313" key="12">
    <source>
        <dbReference type="EMBL" id="KAK4179742.1"/>
    </source>
</evidence>
<sequence length="707" mass="76920">MAPKRGKRSSAGPKAARLRSAAAAQGQVNSFSSAAFFKTAAHSNDFSLKDEVRNTQSHHLDSAWTSGAVKLRQKPVAFVSAGYSEPLKLLGDLEQDKSPSAEAGEDTADVMDITTDNANINVSVEAVMEVASLVEPDSAADNKTVVSNLTSQDGTGSEATQEQARDLFFFDVGGDKAVRDKHRAVHPPPLVPSRKTSLAESDSSEEVILFRGRSTNAKTIPQSNFVVRNGVVTNFTSTATKMTHKTASTAVEAMSPRDGPEVIPISREKRTRLQRSRSKAAKMPKTDEDDEEDAILADYIANISADPGDDFICQQPHSFNSRRDLGGDNFAFNLGSGDENDMPVVEDLSGDEQQVESSGSGLSDADEDDKRENDESDEGDDMDADMDDEELARLLAKQEELGLGSDELVLVPESLGVSRRGEKKRGQGRATSSSYGTFANASSVADAFDDLDLADWTVPVPRKWRSKQPPNFNVSDSEIEAKLKLDWSRDRERKKERKLAREALRAQGLLDKNASPDDLRVKYPVGLKLDDFKTELVAFLISSDERLEFPPLDKHGRMVLHQLACKFNVKSQSTGKGITRRPVLYRSKRTITFKPHQVAEATRQVDGAARRVGRKYFPRADVVGPRSDAAWEGSGGATRVSAKALVLREGEVVGASAPELGQENKGRAMLEKMGWSKGMALGTLENKGILEPVAQVVKKSKAGLGRT</sequence>
<reference evidence="12" key="2">
    <citation type="submission" date="2023-05" db="EMBL/GenBank/DDBJ databases">
        <authorList>
            <consortium name="Lawrence Berkeley National Laboratory"/>
            <person name="Steindorff A."/>
            <person name="Hensen N."/>
            <person name="Bonometti L."/>
            <person name="Westerberg I."/>
            <person name="Brannstrom I.O."/>
            <person name="Guillou S."/>
            <person name="Cros-Aarteil S."/>
            <person name="Calhoun S."/>
            <person name="Haridas S."/>
            <person name="Kuo A."/>
            <person name="Mondo S."/>
            <person name="Pangilinan J."/>
            <person name="Riley R."/>
            <person name="Labutti K."/>
            <person name="Andreopoulos B."/>
            <person name="Lipzen A."/>
            <person name="Chen C."/>
            <person name="Yanf M."/>
            <person name="Daum C."/>
            <person name="Ng V."/>
            <person name="Clum A."/>
            <person name="Ohm R."/>
            <person name="Martin F."/>
            <person name="Silar P."/>
            <person name="Natvig D."/>
            <person name="Lalanne C."/>
            <person name="Gautier V."/>
            <person name="Ament-Velasquez S.L."/>
            <person name="Kruys A."/>
            <person name="Hutchinson M.I."/>
            <person name="Powell A.J."/>
            <person name="Barry K."/>
            <person name="Miller A.N."/>
            <person name="Grigoriev I.V."/>
            <person name="Debuchy R."/>
            <person name="Gladieux P."/>
            <person name="Thoren M.H."/>
            <person name="Johannesson H."/>
        </authorList>
    </citation>
    <scope>NUCLEOTIDE SEQUENCE</scope>
    <source>
        <strain evidence="12">CBS 892.96</strain>
    </source>
</reference>
<proteinExistence type="inferred from homology"/>
<reference evidence="12" key="1">
    <citation type="journal article" date="2023" name="Mol. Phylogenet. Evol.">
        <title>Genome-scale phylogeny and comparative genomics of the fungal order Sordariales.</title>
        <authorList>
            <person name="Hensen N."/>
            <person name="Bonometti L."/>
            <person name="Westerberg I."/>
            <person name="Brannstrom I.O."/>
            <person name="Guillou S."/>
            <person name="Cros-Aarteil S."/>
            <person name="Calhoun S."/>
            <person name="Haridas S."/>
            <person name="Kuo A."/>
            <person name="Mondo S."/>
            <person name="Pangilinan J."/>
            <person name="Riley R."/>
            <person name="LaButti K."/>
            <person name="Andreopoulos B."/>
            <person name="Lipzen A."/>
            <person name="Chen C."/>
            <person name="Yan M."/>
            <person name="Daum C."/>
            <person name="Ng V."/>
            <person name="Clum A."/>
            <person name="Steindorff A."/>
            <person name="Ohm R.A."/>
            <person name="Martin F."/>
            <person name="Silar P."/>
            <person name="Natvig D.O."/>
            <person name="Lalanne C."/>
            <person name="Gautier V."/>
            <person name="Ament-Velasquez S.L."/>
            <person name="Kruys A."/>
            <person name="Hutchinson M.I."/>
            <person name="Powell A.J."/>
            <person name="Barry K."/>
            <person name="Miller A.N."/>
            <person name="Grigoriev I.V."/>
            <person name="Debuchy R."/>
            <person name="Gladieux P."/>
            <person name="Hiltunen Thoren M."/>
            <person name="Johannesson H."/>
        </authorList>
    </citation>
    <scope>NUCLEOTIDE SEQUENCE</scope>
    <source>
        <strain evidence="12">CBS 892.96</strain>
    </source>
</reference>
<dbReference type="InterPro" id="IPR034082">
    <property type="entry name" value="R3H_G-patch"/>
</dbReference>
<dbReference type="PANTHER" id="PTHR14195">
    <property type="entry name" value="G PATCH DOMAIN CONTAINING PROTEIN 2"/>
    <property type="match status" value="1"/>
</dbReference>
<evidence type="ECO:0000256" key="4">
    <source>
        <dbReference type="ARBA" id="ARBA00018964"/>
    </source>
</evidence>
<dbReference type="SMART" id="SM00443">
    <property type="entry name" value="G_patch"/>
    <property type="match status" value="1"/>
</dbReference>
<name>A0AAN6WFX8_9PEZI</name>
<comment type="caution">
    <text evidence="12">The sequence shown here is derived from an EMBL/GenBank/DDBJ whole genome shotgun (WGS) entry which is preliminary data.</text>
</comment>
<dbReference type="PROSITE" id="PS51061">
    <property type="entry name" value="R3H"/>
    <property type="match status" value="1"/>
</dbReference>
<feature type="compositionally biased region" description="Acidic residues" evidence="9">
    <location>
        <begin position="374"/>
        <end position="385"/>
    </location>
</feature>
<dbReference type="GO" id="GO:0005737">
    <property type="term" value="C:cytoplasm"/>
    <property type="evidence" value="ECO:0007669"/>
    <property type="project" value="UniProtKB-SubCell"/>
</dbReference>
<dbReference type="CDD" id="cd02646">
    <property type="entry name" value="R3H_G-patch"/>
    <property type="match status" value="1"/>
</dbReference>
<dbReference type="GO" id="GO:0008380">
    <property type="term" value="P:RNA splicing"/>
    <property type="evidence" value="ECO:0007669"/>
    <property type="project" value="UniProtKB-KW"/>
</dbReference>
<accession>A0AAN6WFX8</accession>
<dbReference type="InterPro" id="IPR036867">
    <property type="entry name" value="R3H_dom_sf"/>
</dbReference>
<evidence type="ECO:0000256" key="9">
    <source>
        <dbReference type="SAM" id="MobiDB-lite"/>
    </source>
</evidence>
<feature type="domain" description="R3H" evidence="11">
    <location>
        <begin position="526"/>
        <end position="588"/>
    </location>
</feature>
<dbReference type="SMART" id="SM00393">
    <property type="entry name" value="R3H"/>
    <property type="match status" value="1"/>
</dbReference>
<feature type="region of interest" description="Disordered" evidence="9">
    <location>
        <begin position="1"/>
        <end position="23"/>
    </location>
</feature>
<feature type="region of interest" description="Disordered" evidence="9">
    <location>
        <begin position="269"/>
        <end position="291"/>
    </location>
</feature>
<dbReference type="Gene3D" id="3.30.1370.50">
    <property type="entry name" value="R3H-like domain"/>
    <property type="match status" value="1"/>
</dbReference>
<dbReference type="AlphaFoldDB" id="A0AAN6WFX8"/>
<dbReference type="SUPFAM" id="SSF82708">
    <property type="entry name" value="R3H domain"/>
    <property type="match status" value="1"/>
</dbReference>
<evidence type="ECO:0000256" key="2">
    <source>
        <dbReference type="ARBA" id="ARBA00004496"/>
    </source>
</evidence>
<keyword evidence="6" id="KW-0507">mRNA processing</keyword>
<dbReference type="Pfam" id="PF01424">
    <property type="entry name" value="R3H"/>
    <property type="match status" value="1"/>
</dbReference>
<organism evidence="12 13">
    <name type="scientific">Triangularia setosa</name>
    <dbReference type="NCBI Taxonomy" id="2587417"/>
    <lineage>
        <taxon>Eukaryota</taxon>
        <taxon>Fungi</taxon>
        <taxon>Dikarya</taxon>
        <taxon>Ascomycota</taxon>
        <taxon>Pezizomycotina</taxon>
        <taxon>Sordariomycetes</taxon>
        <taxon>Sordariomycetidae</taxon>
        <taxon>Sordariales</taxon>
        <taxon>Podosporaceae</taxon>
        <taxon>Triangularia</taxon>
    </lineage>
</organism>
<comment type="similarity">
    <text evidence="3">Belongs to the SQS1 family.</text>
</comment>
<dbReference type="Pfam" id="PF01585">
    <property type="entry name" value="G-patch"/>
    <property type="match status" value="1"/>
</dbReference>
<dbReference type="Proteomes" id="UP001302321">
    <property type="component" value="Unassembled WGS sequence"/>
</dbReference>
<evidence type="ECO:0000256" key="3">
    <source>
        <dbReference type="ARBA" id="ARBA00010306"/>
    </source>
</evidence>
<evidence type="ECO:0000256" key="8">
    <source>
        <dbReference type="ARBA" id="ARBA00023242"/>
    </source>
</evidence>
<dbReference type="EMBL" id="MU866111">
    <property type="protein sequence ID" value="KAK4179742.1"/>
    <property type="molecule type" value="Genomic_DNA"/>
</dbReference>
<dbReference type="GO" id="GO:0006397">
    <property type="term" value="P:mRNA processing"/>
    <property type="evidence" value="ECO:0007669"/>
    <property type="project" value="UniProtKB-KW"/>
</dbReference>
<keyword evidence="5" id="KW-0963">Cytoplasm</keyword>
<gene>
    <name evidence="12" type="ORF">QBC36DRAFT_298243</name>
</gene>
<dbReference type="InterPro" id="IPR051189">
    <property type="entry name" value="Splicing_assoc_domain"/>
</dbReference>
<feature type="compositionally biased region" description="Basic residues" evidence="9">
    <location>
        <begin position="269"/>
        <end position="282"/>
    </location>
</feature>
<protein>
    <recommendedName>
        <fullName evidence="4">Protein SQS1</fullName>
    </recommendedName>
</protein>
<dbReference type="PROSITE" id="PS50174">
    <property type="entry name" value="G_PATCH"/>
    <property type="match status" value="1"/>
</dbReference>
<dbReference type="InterPro" id="IPR000467">
    <property type="entry name" value="G_patch_dom"/>
</dbReference>
<keyword evidence="13" id="KW-1185">Reference proteome</keyword>
<evidence type="ECO:0000259" key="10">
    <source>
        <dbReference type="PROSITE" id="PS50174"/>
    </source>
</evidence>